<dbReference type="EMBL" id="JACRYT010000004">
    <property type="protein sequence ID" value="MBC6679398.1"/>
    <property type="molecule type" value="Genomic_DNA"/>
</dbReference>
<organism evidence="3 4">
    <name type="scientific">Zhenpiania hominis</name>
    <dbReference type="NCBI Taxonomy" id="2763644"/>
    <lineage>
        <taxon>Bacteria</taxon>
        <taxon>Bacillati</taxon>
        <taxon>Bacillota</taxon>
        <taxon>Clostridia</taxon>
        <taxon>Peptostreptococcales</taxon>
        <taxon>Anaerovoracaceae</taxon>
        <taxon>Zhenpiania</taxon>
    </lineage>
</organism>
<gene>
    <name evidence="3" type="ORF">H9L42_06120</name>
</gene>
<protein>
    <submittedName>
        <fullName evidence="3">DUF58 domain-containing protein</fullName>
    </submittedName>
</protein>
<evidence type="ECO:0000313" key="4">
    <source>
        <dbReference type="Proteomes" id="UP000602647"/>
    </source>
</evidence>
<name>A0A923NI12_9FIRM</name>
<dbReference type="PANTHER" id="PTHR34351">
    <property type="entry name" value="SLR1927 PROTEIN-RELATED"/>
    <property type="match status" value="1"/>
</dbReference>
<keyword evidence="1" id="KW-1133">Transmembrane helix</keyword>
<reference evidence="3" key="1">
    <citation type="submission" date="2020-08" db="EMBL/GenBank/DDBJ databases">
        <title>Genome public.</title>
        <authorList>
            <person name="Liu C."/>
            <person name="Sun Q."/>
        </authorList>
    </citation>
    <scope>NUCLEOTIDE SEQUENCE</scope>
    <source>
        <strain evidence="3">BX12</strain>
    </source>
</reference>
<dbReference type="InterPro" id="IPR002881">
    <property type="entry name" value="DUF58"/>
</dbReference>
<dbReference type="PANTHER" id="PTHR34351:SF2">
    <property type="entry name" value="DUF58 DOMAIN-CONTAINING PROTEIN"/>
    <property type="match status" value="1"/>
</dbReference>
<evidence type="ECO:0000313" key="3">
    <source>
        <dbReference type="EMBL" id="MBC6679398.1"/>
    </source>
</evidence>
<dbReference type="AlphaFoldDB" id="A0A923NI12"/>
<dbReference type="RefSeq" id="WP_187302505.1">
    <property type="nucleotide sequence ID" value="NZ_JACRYT010000004.1"/>
</dbReference>
<comment type="caution">
    <text evidence="3">The sequence shown here is derived from an EMBL/GenBank/DDBJ whole genome shotgun (WGS) entry which is preliminary data.</text>
</comment>
<dbReference type="Pfam" id="PF01882">
    <property type="entry name" value="DUF58"/>
    <property type="match status" value="1"/>
</dbReference>
<feature type="transmembrane region" description="Helical" evidence="1">
    <location>
        <begin position="21"/>
        <end position="42"/>
    </location>
</feature>
<keyword evidence="1" id="KW-0812">Transmembrane</keyword>
<dbReference type="Proteomes" id="UP000602647">
    <property type="component" value="Unassembled WGS sequence"/>
</dbReference>
<keyword evidence="4" id="KW-1185">Reference proteome</keyword>
<keyword evidence="1" id="KW-0472">Membrane</keyword>
<sequence length="425" mass="48210">MKKKKIGIKRFRLNLKKEQKKRILLVLFCVMALVVLVIPAVFLNSIFGYLPVIVALLMVAASYGYLQVLKRSLSYDELSDLSNCQRGTSVDFTVKLKNKSPLIFTRLKPSFYISDLFGADDTVTEEVITLAPFEERNFSFSVRFDHIGSYSAGLKKIQIFDLLGLFSHTIENKNDYQVNVKPKIFDVASLKISNSALTESEKMIVPTVIDGSDYAGVREYVWGDPIKTIHWKLSARTETYMTKQFESYGTVGLSIILDFYSPSYDRETLMSIFDSIVEIGLSVADYAKETGLEYELVYNSRHGEKKKFSAGYITDLMELIGDMPKISVAEKGERKALDLLREEGNARYSHGNIAFCSANITEEMTNVLLELKNRKKNPILFAIVPDSMRDEERDKFLRPLRILDNAKIVFYILSSAKELGGGEKI</sequence>
<accession>A0A923NI12</accession>
<feature type="domain" description="DUF58" evidence="2">
    <location>
        <begin position="217"/>
        <end position="300"/>
    </location>
</feature>
<feature type="transmembrane region" description="Helical" evidence="1">
    <location>
        <begin position="48"/>
        <end position="66"/>
    </location>
</feature>
<proteinExistence type="predicted"/>
<evidence type="ECO:0000256" key="1">
    <source>
        <dbReference type="SAM" id="Phobius"/>
    </source>
</evidence>
<evidence type="ECO:0000259" key="2">
    <source>
        <dbReference type="Pfam" id="PF01882"/>
    </source>
</evidence>